<dbReference type="Proteomes" id="UP001166093">
    <property type="component" value="Unassembled WGS sequence"/>
</dbReference>
<evidence type="ECO:0000256" key="5">
    <source>
        <dbReference type="ARBA" id="ARBA00023136"/>
    </source>
</evidence>
<accession>A0ABS2XN75</accession>
<dbReference type="Pfam" id="PF00001">
    <property type="entry name" value="7tm_1"/>
    <property type="match status" value="1"/>
</dbReference>
<feature type="compositionally biased region" description="Basic and acidic residues" evidence="7">
    <location>
        <begin position="289"/>
        <end position="298"/>
    </location>
</feature>
<keyword evidence="6" id="KW-0675">Receptor</keyword>
<proteinExistence type="predicted"/>
<feature type="transmembrane region" description="Helical" evidence="8">
    <location>
        <begin position="35"/>
        <end position="55"/>
    </location>
</feature>
<gene>
    <name evidence="10" type="primary">Gpr150_1</name>
    <name evidence="10" type="ORF">GTO93_0016155</name>
</gene>
<feature type="non-terminal residue" evidence="10">
    <location>
        <position position="312"/>
    </location>
</feature>
<dbReference type="InterPro" id="IPR017452">
    <property type="entry name" value="GPCR_Rhodpsn_7TM"/>
</dbReference>
<feature type="compositionally biased region" description="Polar residues" evidence="7">
    <location>
        <begin position="300"/>
        <end position="312"/>
    </location>
</feature>
<evidence type="ECO:0000256" key="8">
    <source>
        <dbReference type="SAM" id="Phobius"/>
    </source>
</evidence>
<keyword evidence="3 8" id="KW-0812">Transmembrane</keyword>
<keyword evidence="11" id="KW-1185">Reference proteome</keyword>
<reference evidence="10" key="1">
    <citation type="journal article" date="2021" name="Cell">
        <title>Tracing the genetic footprints of vertebrate landing in non-teleost ray-finned fishes.</title>
        <authorList>
            <person name="Bi X."/>
            <person name="Wang K."/>
            <person name="Yang L."/>
            <person name="Pan H."/>
            <person name="Jiang H."/>
            <person name="Wei Q."/>
            <person name="Fang M."/>
            <person name="Yu H."/>
            <person name="Zhu C."/>
            <person name="Cai Y."/>
            <person name="He Y."/>
            <person name="Gan X."/>
            <person name="Zeng H."/>
            <person name="Yu D."/>
            <person name="Zhu Y."/>
            <person name="Jiang H."/>
            <person name="Qiu Q."/>
            <person name="Yang H."/>
            <person name="Zhang Y.E."/>
            <person name="Wang W."/>
            <person name="Zhu M."/>
            <person name="He S."/>
            <person name="Zhang G."/>
        </authorList>
    </citation>
    <scope>NUCLEOTIDE SEQUENCE</scope>
    <source>
        <strain evidence="10">Pddl_001</strain>
    </source>
</reference>
<feature type="transmembrane region" description="Helical" evidence="8">
    <location>
        <begin position="6"/>
        <end position="23"/>
    </location>
</feature>
<keyword evidence="2" id="KW-1003">Cell membrane</keyword>
<evidence type="ECO:0000313" key="11">
    <source>
        <dbReference type="Proteomes" id="UP001166093"/>
    </source>
</evidence>
<sequence length="312" mass="34847">MLFFLSFVGNLIVIKTIYCSWVGKQRKSCRVHMLFVNLAMADLSVSLLTVLSQILWESLGSEWLAGDLSCRLVKVAQVFGLAASSNMVVIIALERQQVIANPLAIPLSVTKMCAASWVCAVLFSLPQAFVFRETKLNSSTQCLGIFDNLPKWHFQMYIIYGAMVVFFVPFCILCFAYARILCIIWNKEKRPKREKVGSDSTTANTQFHLNPANSSLPKAKVKTLKMTLMIILLFIICGLPYFVVEMKFAFGNVTELDEDITAVLGIFVVSNSAANPIIYLYFNSKKSVKADEQKDGGNKRATSFSLMQKNPG</sequence>
<evidence type="ECO:0000256" key="2">
    <source>
        <dbReference type="ARBA" id="ARBA00022475"/>
    </source>
</evidence>
<feature type="transmembrane region" description="Helical" evidence="8">
    <location>
        <begin position="75"/>
        <end position="93"/>
    </location>
</feature>
<evidence type="ECO:0000313" key="10">
    <source>
        <dbReference type="EMBL" id="MBN3275765.1"/>
    </source>
</evidence>
<dbReference type="PANTHER" id="PTHR24241:SF83">
    <property type="entry name" value="G-PROTEIN COUPLED RECEPTOR 150-RELATED"/>
    <property type="match status" value="1"/>
</dbReference>
<evidence type="ECO:0000256" key="1">
    <source>
        <dbReference type="ARBA" id="ARBA00004651"/>
    </source>
</evidence>
<comment type="caution">
    <text evidence="10">The sequence shown here is derived from an EMBL/GenBank/DDBJ whole genome shotgun (WGS) entry which is preliminary data.</text>
</comment>
<dbReference type="SUPFAM" id="SSF81321">
    <property type="entry name" value="Family A G protein-coupled receptor-like"/>
    <property type="match status" value="1"/>
</dbReference>
<keyword evidence="4 8" id="KW-1133">Transmembrane helix</keyword>
<feature type="transmembrane region" description="Helical" evidence="8">
    <location>
        <begin position="226"/>
        <end position="243"/>
    </location>
</feature>
<evidence type="ECO:0000256" key="3">
    <source>
        <dbReference type="ARBA" id="ARBA00022692"/>
    </source>
</evidence>
<evidence type="ECO:0000256" key="6">
    <source>
        <dbReference type="ARBA" id="ARBA00023170"/>
    </source>
</evidence>
<feature type="non-terminal residue" evidence="10">
    <location>
        <position position="1"/>
    </location>
</feature>
<organism evidence="10 11">
    <name type="scientific">Polyodon spathula</name>
    <name type="common">North American paddlefish</name>
    <name type="synonym">Squalus spathula</name>
    <dbReference type="NCBI Taxonomy" id="7913"/>
    <lineage>
        <taxon>Eukaryota</taxon>
        <taxon>Metazoa</taxon>
        <taxon>Chordata</taxon>
        <taxon>Craniata</taxon>
        <taxon>Vertebrata</taxon>
        <taxon>Euteleostomi</taxon>
        <taxon>Actinopterygii</taxon>
        <taxon>Chondrostei</taxon>
        <taxon>Acipenseriformes</taxon>
        <taxon>Polyodontidae</taxon>
        <taxon>Polyodon</taxon>
    </lineage>
</organism>
<protein>
    <submittedName>
        <fullName evidence="10">GP150 protein</fullName>
    </submittedName>
</protein>
<keyword evidence="5 8" id="KW-0472">Membrane</keyword>
<feature type="transmembrane region" description="Helical" evidence="8">
    <location>
        <begin position="263"/>
        <end position="282"/>
    </location>
</feature>
<comment type="subcellular location">
    <subcellularLocation>
        <location evidence="1">Cell membrane</location>
        <topology evidence="1">Multi-pass membrane protein</topology>
    </subcellularLocation>
</comment>
<evidence type="ECO:0000259" key="9">
    <source>
        <dbReference type="PROSITE" id="PS50262"/>
    </source>
</evidence>
<dbReference type="PROSITE" id="PS50262">
    <property type="entry name" value="G_PROTEIN_RECEP_F1_2"/>
    <property type="match status" value="1"/>
</dbReference>
<feature type="region of interest" description="Disordered" evidence="7">
    <location>
        <begin position="289"/>
        <end position="312"/>
    </location>
</feature>
<feature type="transmembrane region" description="Helical" evidence="8">
    <location>
        <begin position="105"/>
        <end position="125"/>
    </location>
</feature>
<dbReference type="PRINTS" id="PR00237">
    <property type="entry name" value="GPCRRHODOPSN"/>
</dbReference>
<dbReference type="Gene3D" id="1.20.1070.10">
    <property type="entry name" value="Rhodopsin 7-helix transmembrane proteins"/>
    <property type="match status" value="1"/>
</dbReference>
<evidence type="ECO:0000256" key="4">
    <source>
        <dbReference type="ARBA" id="ARBA00022989"/>
    </source>
</evidence>
<evidence type="ECO:0000256" key="7">
    <source>
        <dbReference type="SAM" id="MobiDB-lite"/>
    </source>
</evidence>
<feature type="domain" description="G-protein coupled receptors family 1 profile" evidence="9">
    <location>
        <begin position="9"/>
        <end position="279"/>
    </location>
</feature>
<name>A0ABS2XN75_POLSP</name>
<dbReference type="PANTHER" id="PTHR24241">
    <property type="entry name" value="NEUROPEPTIDE RECEPTOR-RELATED G-PROTEIN COUPLED RECEPTOR"/>
    <property type="match status" value="1"/>
</dbReference>
<dbReference type="EMBL" id="JAAWVQ010053828">
    <property type="protein sequence ID" value="MBN3275765.1"/>
    <property type="molecule type" value="Genomic_DNA"/>
</dbReference>
<feature type="transmembrane region" description="Helical" evidence="8">
    <location>
        <begin position="157"/>
        <end position="185"/>
    </location>
</feature>
<dbReference type="InterPro" id="IPR000276">
    <property type="entry name" value="GPCR_Rhodpsn"/>
</dbReference>